<dbReference type="InterPro" id="IPR036047">
    <property type="entry name" value="F-box-like_dom_sf"/>
</dbReference>
<dbReference type="Gene3D" id="1.20.1280.50">
    <property type="match status" value="1"/>
</dbReference>
<evidence type="ECO:0000256" key="1">
    <source>
        <dbReference type="SAM" id="Phobius"/>
    </source>
</evidence>
<dbReference type="InterPro" id="IPR017451">
    <property type="entry name" value="F-box-assoc_interact_dom"/>
</dbReference>
<dbReference type="InterPro" id="IPR050796">
    <property type="entry name" value="SCF_F-box_component"/>
</dbReference>
<dbReference type="InterPro" id="IPR011043">
    <property type="entry name" value="Gal_Oxase/kelch_b-propeller"/>
</dbReference>
<dbReference type="AlphaFoldDB" id="A0A5C7H8J9"/>
<dbReference type="InterPro" id="IPR036397">
    <property type="entry name" value="RNaseH_sf"/>
</dbReference>
<dbReference type="OrthoDB" id="591557at2759"/>
<sequence>MSTLPQHLIDEILSRLPVKSLCRFKCISKKWPYLISNPHFVKMHLSRTQTLGRTRLLADGTFDLFSVDLQTVSYNDDKITMHSLKFPEKFHWITCIGSCNGLLGLIMEYSELFVYNPSTQECKEISGFGGPTEITYLYGFGYAESIDDYKLVKIAGPGEIVEVYSLRKDSWTSIESDFLFPEKYYEEGAFVKVGFYLNGAIHWAFENRDCSCVIAAFDLVEEKFKTLPPPETVLKGNCKYTLGVLKGFLCLAADKSDGQKDFWVMVEYGVERSWKRFRKPKFSKLRPLGLLSHCKTLLLMTEEGLLMFRDKKDKMKNVEVGVMYQVDDIEQYYGLKFGTEDSWHNLHIYTESLVSPEYKSDFTTQVIFDGEVIYSLKSTRLQILLSPGLLAGIAGFLQLFLVFSQLLAARIRCGIFDANSAEVFAIHRACQLIKSKLELCNWCVTIISDSRSAVAWANGEGFGNMYLVQQLYDIREFLLSYNMVSIIFRLCGFNAAADCLAKLGSSKAGDRCQVWGFPEKLFEEYVPASNW</sequence>
<feature type="transmembrane region" description="Helical" evidence="1">
    <location>
        <begin position="383"/>
        <end position="403"/>
    </location>
</feature>
<organism evidence="3 4">
    <name type="scientific">Acer yangbiense</name>
    <dbReference type="NCBI Taxonomy" id="1000413"/>
    <lineage>
        <taxon>Eukaryota</taxon>
        <taxon>Viridiplantae</taxon>
        <taxon>Streptophyta</taxon>
        <taxon>Embryophyta</taxon>
        <taxon>Tracheophyta</taxon>
        <taxon>Spermatophyta</taxon>
        <taxon>Magnoliopsida</taxon>
        <taxon>eudicotyledons</taxon>
        <taxon>Gunneridae</taxon>
        <taxon>Pentapetalae</taxon>
        <taxon>rosids</taxon>
        <taxon>malvids</taxon>
        <taxon>Sapindales</taxon>
        <taxon>Sapindaceae</taxon>
        <taxon>Hippocastanoideae</taxon>
        <taxon>Acereae</taxon>
        <taxon>Acer</taxon>
    </lineage>
</organism>
<keyword evidence="1" id="KW-1133">Transmembrane helix</keyword>
<dbReference type="Proteomes" id="UP000323000">
    <property type="component" value="Chromosome 10"/>
</dbReference>
<comment type="caution">
    <text evidence="3">The sequence shown here is derived from an EMBL/GenBank/DDBJ whole genome shotgun (WGS) entry which is preliminary data.</text>
</comment>
<evidence type="ECO:0000313" key="3">
    <source>
        <dbReference type="EMBL" id="TXG52842.1"/>
    </source>
</evidence>
<dbReference type="SUPFAM" id="SSF53098">
    <property type="entry name" value="Ribonuclease H-like"/>
    <property type="match status" value="1"/>
</dbReference>
<dbReference type="PANTHER" id="PTHR31672:SF13">
    <property type="entry name" value="F-BOX PROTEIN CPR30-LIKE"/>
    <property type="match status" value="1"/>
</dbReference>
<name>A0A5C7H8J9_9ROSI</name>
<dbReference type="InterPro" id="IPR001810">
    <property type="entry name" value="F-box_dom"/>
</dbReference>
<gene>
    <name evidence="3" type="ORF">EZV62_022011</name>
</gene>
<evidence type="ECO:0000313" key="4">
    <source>
        <dbReference type="Proteomes" id="UP000323000"/>
    </source>
</evidence>
<dbReference type="PANTHER" id="PTHR31672">
    <property type="entry name" value="BNACNNG10540D PROTEIN"/>
    <property type="match status" value="1"/>
</dbReference>
<dbReference type="Pfam" id="PF00646">
    <property type="entry name" value="F-box"/>
    <property type="match status" value="1"/>
</dbReference>
<dbReference type="SMART" id="SM00256">
    <property type="entry name" value="FBOX"/>
    <property type="match status" value="1"/>
</dbReference>
<dbReference type="InterPro" id="IPR006527">
    <property type="entry name" value="F-box-assoc_dom_typ1"/>
</dbReference>
<dbReference type="Pfam" id="PF07734">
    <property type="entry name" value="FBA_1"/>
    <property type="match status" value="1"/>
</dbReference>
<dbReference type="CDD" id="cd22157">
    <property type="entry name" value="F-box_AtFBW1-like"/>
    <property type="match status" value="1"/>
</dbReference>
<dbReference type="SUPFAM" id="SSF50965">
    <property type="entry name" value="Galactose oxidase, central domain"/>
    <property type="match status" value="1"/>
</dbReference>
<dbReference type="NCBIfam" id="TIGR01640">
    <property type="entry name" value="F_box_assoc_1"/>
    <property type="match status" value="1"/>
</dbReference>
<dbReference type="EMBL" id="VAHF01000010">
    <property type="protein sequence ID" value="TXG52842.1"/>
    <property type="molecule type" value="Genomic_DNA"/>
</dbReference>
<dbReference type="PROSITE" id="PS50181">
    <property type="entry name" value="FBOX"/>
    <property type="match status" value="1"/>
</dbReference>
<keyword evidence="1" id="KW-0472">Membrane</keyword>
<dbReference type="GO" id="GO:0003676">
    <property type="term" value="F:nucleic acid binding"/>
    <property type="evidence" value="ECO:0007669"/>
    <property type="project" value="InterPro"/>
</dbReference>
<reference evidence="4" key="1">
    <citation type="journal article" date="2019" name="Gigascience">
        <title>De novo genome assembly of the endangered Acer yangbiense, a plant species with extremely small populations endemic to Yunnan Province, China.</title>
        <authorList>
            <person name="Yang J."/>
            <person name="Wariss H.M."/>
            <person name="Tao L."/>
            <person name="Zhang R."/>
            <person name="Yun Q."/>
            <person name="Hollingsworth P."/>
            <person name="Dao Z."/>
            <person name="Luo G."/>
            <person name="Guo H."/>
            <person name="Ma Y."/>
            <person name="Sun W."/>
        </authorList>
    </citation>
    <scope>NUCLEOTIDE SEQUENCE [LARGE SCALE GENOMIC DNA]</scope>
    <source>
        <strain evidence="4">cv. Malutang</strain>
    </source>
</reference>
<feature type="domain" description="F-box" evidence="2">
    <location>
        <begin position="1"/>
        <end position="43"/>
    </location>
</feature>
<keyword evidence="1" id="KW-0812">Transmembrane</keyword>
<dbReference type="SUPFAM" id="SSF81383">
    <property type="entry name" value="F-box domain"/>
    <property type="match status" value="1"/>
</dbReference>
<dbReference type="Gene3D" id="3.30.420.10">
    <property type="entry name" value="Ribonuclease H-like superfamily/Ribonuclease H"/>
    <property type="match status" value="1"/>
</dbReference>
<evidence type="ECO:0000259" key="2">
    <source>
        <dbReference type="PROSITE" id="PS50181"/>
    </source>
</evidence>
<protein>
    <recommendedName>
        <fullName evidence="2">F-box domain-containing protein</fullName>
    </recommendedName>
</protein>
<keyword evidence="4" id="KW-1185">Reference proteome</keyword>
<accession>A0A5C7H8J9</accession>
<dbReference type="InterPro" id="IPR012337">
    <property type="entry name" value="RNaseH-like_sf"/>
</dbReference>
<proteinExistence type="predicted"/>